<reference evidence="2 3" key="1">
    <citation type="journal article" date="2008" name="Nature">
        <title>The Phaeodactylum genome reveals the evolutionary history of diatom genomes.</title>
        <authorList>
            <person name="Bowler C."/>
            <person name="Allen A.E."/>
            <person name="Badger J.H."/>
            <person name="Grimwood J."/>
            <person name="Jabbari K."/>
            <person name="Kuo A."/>
            <person name="Maheswari U."/>
            <person name="Martens C."/>
            <person name="Maumus F."/>
            <person name="Otillar R.P."/>
            <person name="Rayko E."/>
            <person name="Salamov A."/>
            <person name="Vandepoele K."/>
            <person name="Beszteri B."/>
            <person name="Gruber A."/>
            <person name="Heijde M."/>
            <person name="Katinka M."/>
            <person name="Mock T."/>
            <person name="Valentin K."/>
            <person name="Verret F."/>
            <person name="Berges J.A."/>
            <person name="Brownlee C."/>
            <person name="Cadoret J.P."/>
            <person name="Chiovitti A."/>
            <person name="Choi C.J."/>
            <person name="Coesel S."/>
            <person name="De Martino A."/>
            <person name="Detter J.C."/>
            <person name="Durkin C."/>
            <person name="Falciatore A."/>
            <person name="Fournet J."/>
            <person name="Haruta M."/>
            <person name="Huysman M.J."/>
            <person name="Jenkins B.D."/>
            <person name="Jiroutova K."/>
            <person name="Jorgensen R.E."/>
            <person name="Joubert Y."/>
            <person name="Kaplan A."/>
            <person name="Kroger N."/>
            <person name="Kroth P.G."/>
            <person name="La Roche J."/>
            <person name="Lindquist E."/>
            <person name="Lommer M."/>
            <person name="Martin-Jezequel V."/>
            <person name="Lopez P.J."/>
            <person name="Lucas S."/>
            <person name="Mangogna M."/>
            <person name="McGinnis K."/>
            <person name="Medlin L.K."/>
            <person name="Montsant A."/>
            <person name="Oudot-Le Secq M.P."/>
            <person name="Napoli C."/>
            <person name="Obornik M."/>
            <person name="Parker M.S."/>
            <person name="Petit J.L."/>
            <person name="Porcel B.M."/>
            <person name="Poulsen N."/>
            <person name="Robison M."/>
            <person name="Rychlewski L."/>
            <person name="Rynearson T.A."/>
            <person name="Schmutz J."/>
            <person name="Shapiro H."/>
            <person name="Siaut M."/>
            <person name="Stanley M."/>
            <person name="Sussman M.R."/>
            <person name="Taylor A.R."/>
            <person name="Vardi A."/>
            <person name="von Dassow P."/>
            <person name="Vyverman W."/>
            <person name="Willis A."/>
            <person name="Wyrwicz L.S."/>
            <person name="Rokhsar D.S."/>
            <person name="Weissenbach J."/>
            <person name="Armbrust E.V."/>
            <person name="Green B.R."/>
            <person name="Van de Peer Y."/>
            <person name="Grigoriev I.V."/>
        </authorList>
    </citation>
    <scope>NUCLEOTIDE SEQUENCE [LARGE SCALE GENOMIC DNA]</scope>
    <source>
        <strain evidence="2 3">CCAP 1055/1</strain>
    </source>
</reference>
<dbReference type="PaxDb" id="2850-Phatr45935"/>
<evidence type="ECO:0000256" key="1">
    <source>
        <dbReference type="SAM" id="SignalP"/>
    </source>
</evidence>
<dbReference type="OrthoDB" id="192158at2759"/>
<dbReference type="InParanoid" id="B7FZ76"/>
<dbReference type="OMA" id="FGNLQGF"/>
<feature type="signal peptide" evidence="1">
    <location>
        <begin position="1"/>
        <end position="21"/>
    </location>
</feature>
<dbReference type="EMBL" id="CM000611">
    <property type="protein sequence ID" value="EEC48293.1"/>
    <property type="molecule type" value="Genomic_DNA"/>
</dbReference>
<proteinExistence type="predicted"/>
<evidence type="ECO:0000313" key="3">
    <source>
        <dbReference type="Proteomes" id="UP000000759"/>
    </source>
</evidence>
<gene>
    <name evidence="2" type="ORF">PHATRDRAFT_45935</name>
</gene>
<evidence type="ECO:0000313" key="2">
    <source>
        <dbReference type="EMBL" id="EEC48293.1"/>
    </source>
</evidence>
<accession>B7FZ76</accession>
<protein>
    <submittedName>
        <fullName evidence="2">Uncharacterized protein</fullName>
    </submittedName>
</protein>
<dbReference type="HOGENOM" id="CLU_506697_0_0_1"/>
<dbReference type="KEGG" id="pti:PHATRDRAFT_45935"/>
<sequence length="538" mass="56990">MLHCNWQLVLLLAVLYVGTKASSTPGSTLMDSNGRLQSIPNIPTTSGIVAIIASPGTPSALLTDEPHDILSLASSASASSSTASLIVCRGATLRGTSDQERNALATCSLIAGAVVVDGVTVGDVQAGLRNSRHARTLTALFRARVKLSSRDDDDKNNNSSNTVAPVPKQTLLLVINGDQAEIDHDQLQNEIKSLYKAAAVEKKGAASLEEVYDLQVVAVNSDDDATQILSLASEAATAAVQSGHDSLADTLAASLSQVRESGVGAVALDPPHVAHAFVAVGQSYGKQARAARAKIVSWKARTARGLLVDAFGREAALLRNRVLGTFEKETLSAAGLPLVANYRLEQRTRLKALLDTAVEEVFAAQVHNLEQSTLKRFNAGLLRTMNDPVESVMDSNAAALRKETFTFETLMDDLEVPGLGLTKVKAARELTAKLNDALVAFPDSPAAKIKRTGRVNKVVNKEKKPGQRGVDFGVDLVAVLRPDGFGSLQGFAGYQMGGNSLTFGVHNDADDPQTIAQFGGVRPPLLRVQPKLRVDVEL</sequence>
<dbReference type="eggNOG" id="ENOG502SHGT">
    <property type="taxonomic scope" value="Eukaryota"/>
</dbReference>
<keyword evidence="3" id="KW-1185">Reference proteome</keyword>
<dbReference type="Proteomes" id="UP000000759">
    <property type="component" value="Chromosome 8"/>
</dbReference>
<dbReference type="RefSeq" id="XP_002180102.1">
    <property type="nucleotide sequence ID" value="XM_002180066.1"/>
</dbReference>
<name>B7FZ76_PHATC</name>
<organism evidence="2 3">
    <name type="scientific">Phaeodactylum tricornutum (strain CCAP 1055/1)</name>
    <dbReference type="NCBI Taxonomy" id="556484"/>
    <lineage>
        <taxon>Eukaryota</taxon>
        <taxon>Sar</taxon>
        <taxon>Stramenopiles</taxon>
        <taxon>Ochrophyta</taxon>
        <taxon>Bacillariophyta</taxon>
        <taxon>Bacillariophyceae</taxon>
        <taxon>Bacillariophycidae</taxon>
        <taxon>Naviculales</taxon>
        <taxon>Phaeodactylaceae</taxon>
        <taxon>Phaeodactylum</taxon>
    </lineage>
</organism>
<keyword evidence="1" id="KW-0732">Signal</keyword>
<feature type="chain" id="PRO_5002852834" evidence="1">
    <location>
        <begin position="22"/>
        <end position="538"/>
    </location>
</feature>
<dbReference type="GeneID" id="7201014"/>
<reference evidence="3" key="2">
    <citation type="submission" date="2008-08" db="EMBL/GenBank/DDBJ databases">
        <authorList>
            <consortium name="Diatom Consortium"/>
            <person name="Grigoriev I."/>
            <person name="Grimwood J."/>
            <person name="Kuo A."/>
            <person name="Otillar R.P."/>
            <person name="Salamov A."/>
            <person name="Detter J.C."/>
            <person name="Lindquist E."/>
            <person name="Shapiro H."/>
            <person name="Lucas S."/>
            <person name="Glavina del Rio T."/>
            <person name="Pitluck S."/>
            <person name="Rokhsar D."/>
            <person name="Bowler C."/>
        </authorList>
    </citation>
    <scope>GENOME REANNOTATION</scope>
    <source>
        <strain evidence="3">CCAP 1055/1</strain>
    </source>
</reference>
<dbReference type="AlphaFoldDB" id="B7FZ76"/>